<feature type="compositionally biased region" description="Pro residues" evidence="1">
    <location>
        <begin position="230"/>
        <end position="242"/>
    </location>
</feature>
<evidence type="ECO:0000259" key="3">
    <source>
        <dbReference type="PROSITE" id="PS51724"/>
    </source>
</evidence>
<dbReference type="InterPro" id="IPR007730">
    <property type="entry name" value="SPOR-like_dom"/>
</dbReference>
<keyword evidence="2" id="KW-0472">Membrane</keyword>
<feature type="domain" description="SPOR" evidence="3">
    <location>
        <begin position="252"/>
        <end position="331"/>
    </location>
</feature>
<name>A0A372DIV4_9GAMM</name>
<evidence type="ECO:0000313" key="4">
    <source>
        <dbReference type="EMBL" id="RFP59404.1"/>
    </source>
</evidence>
<accession>A0A372DIV4</accession>
<comment type="caution">
    <text evidence="4">The sequence shown here is derived from an EMBL/GenBank/DDBJ whole genome shotgun (WGS) entry which is preliminary data.</text>
</comment>
<dbReference type="EMBL" id="QVPD01000012">
    <property type="protein sequence ID" value="RFP59404.1"/>
    <property type="molecule type" value="Genomic_DNA"/>
</dbReference>
<evidence type="ECO:0000256" key="1">
    <source>
        <dbReference type="SAM" id="MobiDB-lite"/>
    </source>
</evidence>
<feature type="compositionally biased region" description="Low complexity" evidence="1">
    <location>
        <begin position="73"/>
        <end position="97"/>
    </location>
</feature>
<feature type="domain" description="SPOR" evidence="3">
    <location>
        <begin position="123"/>
        <end position="203"/>
    </location>
</feature>
<dbReference type="PROSITE" id="PS51724">
    <property type="entry name" value="SPOR"/>
    <property type="match status" value="2"/>
</dbReference>
<sequence>MDPGLKQRLVGAAVLVALAVIFLPMLVQGPAPDSGVADVPLSMPEAPPDQYETRDLPLVTPAAAPGDSALGVPSDPTAADAASTTAPLPETAPAPAVQAPPPADAAPATTAPAVVNGEMFPAPTAGGDYAVSFGSFTTATAADAVVASLRASQLPGYREPAQVDGKPVQRVRIGPYATRAQAEAARLRAAHVRDDVDARVVALDAERAAGKAAAAPAAPRPAATAAKPAAPKPAIPKPAIPKPAIPKPAIPAAADTGFAVQLAAFSKSADAVALRDRARAAGFSAFTETVATDRGALTRVRIGPVASRADAERLQAQVQAKLGVAGIVRPHP</sequence>
<dbReference type="AlphaFoldDB" id="A0A372DIV4"/>
<dbReference type="PANTHER" id="PTHR38687">
    <property type="entry name" value="CELL DIVISION PROTEIN DEDD-RELATED"/>
    <property type="match status" value="1"/>
</dbReference>
<dbReference type="OrthoDB" id="7069135at2"/>
<dbReference type="Pfam" id="PF05036">
    <property type="entry name" value="SPOR"/>
    <property type="match status" value="2"/>
</dbReference>
<dbReference type="SUPFAM" id="SSF110997">
    <property type="entry name" value="Sporulation related repeat"/>
    <property type="match status" value="2"/>
</dbReference>
<dbReference type="GO" id="GO:0030428">
    <property type="term" value="C:cell septum"/>
    <property type="evidence" value="ECO:0007669"/>
    <property type="project" value="TreeGrafter"/>
</dbReference>
<keyword evidence="2" id="KW-1133">Transmembrane helix</keyword>
<dbReference type="RefSeq" id="WP_117203272.1">
    <property type="nucleotide sequence ID" value="NZ_JBHTBK010000042.1"/>
</dbReference>
<dbReference type="GO" id="GO:0032153">
    <property type="term" value="C:cell division site"/>
    <property type="evidence" value="ECO:0007669"/>
    <property type="project" value="TreeGrafter"/>
</dbReference>
<reference evidence="4 5" key="1">
    <citation type="submission" date="2018-08" db="EMBL/GenBank/DDBJ databases">
        <title>Lysobacter weifangensis sp. nov., a new member of the family 'Xanthomonadaceae', isolated from soil in a farmland.</title>
        <authorList>
            <person name="Zhao H."/>
        </authorList>
    </citation>
    <scope>NUCLEOTIDE SEQUENCE [LARGE SCALE GENOMIC DNA]</scope>
    <source>
        <strain evidence="4 5">WF-2</strain>
    </source>
</reference>
<dbReference type="Gene3D" id="3.30.70.1070">
    <property type="entry name" value="Sporulation related repeat"/>
    <property type="match status" value="2"/>
</dbReference>
<dbReference type="GO" id="GO:0042834">
    <property type="term" value="F:peptidoglycan binding"/>
    <property type="evidence" value="ECO:0007669"/>
    <property type="project" value="InterPro"/>
</dbReference>
<feature type="region of interest" description="Disordered" evidence="1">
    <location>
        <begin position="211"/>
        <end position="242"/>
    </location>
</feature>
<feature type="transmembrane region" description="Helical" evidence="2">
    <location>
        <begin position="9"/>
        <end position="27"/>
    </location>
</feature>
<keyword evidence="2" id="KW-0812">Transmembrane</keyword>
<organism evidence="4 5">
    <name type="scientific">Cognatiluteimonas weifangensis</name>
    <dbReference type="NCBI Taxonomy" id="2303539"/>
    <lineage>
        <taxon>Bacteria</taxon>
        <taxon>Pseudomonadati</taxon>
        <taxon>Pseudomonadota</taxon>
        <taxon>Gammaproteobacteria</taxon>
        <taxon>Lysobacterales</taxon>
        <taxon>Lysobacteraceae</taxon>
        <taxon>Cognatiluteimonas</taxon>
    </lineage>
</organism>
<proteinExistence type="predicted"/>
<gene>
    <name evidence="4" type="ORF">D0Y53_10565</name>
</gene>
<dbReference type="InterPro" id="IPR052521">
    <property type="entry name" value="Cell_div_SPOR-domain"/>
</dbReference>
<feature type="region of interest" description="Disordered" evidence="1">
    <location>
        <begin position="59"/>
        <end position="109"/>
    </location>
</feature>
<evidence type="ECO:0000256" key="2">
    <source>
        <dbReference type="SAM" id="Phobius"/>
    </source>
</evidence>
<protein>
    <submittedName>
        <fullName evidence="4">Sporulation protein</fullName>
    </submittedName>
</protein>
<keyword evidence="5" id="KW-1185">Reference proteome</keyword>
<evidence type="ECO:0000313" key="5">
    <source>
        <dbReference type="Proteomes" id="UP000262917"/>
    </source>
</evidence>
<dbReference type="GO" id="GO:0032506">
    <property type="term" value="P:cytokinetic process"/>
    <property type="evidence" value="ECO:0007669"/>
    <property type="project" value="TreeGrafter"/>
</dbReference>
<feature type="compositionally biased region" description="Low complexity" evidence="1">
    <location>
        <begin position="211"/>
        <end position="229"/>
    </location>
</feature>
<dbReference type="Proteomes" id="UP000262917">
    <property type="component" value="Unassembled WGS sequence"/>
</dbReference>
<dbReference type="InterPro" id="IPR036680">
    <property type="entry name" value="SPOR-like_sf"/>
</dbReference>
<dbReference type="PANTHER" id="PTHR38687:SF1">
    <property type="entry name" value="CELL DIVISION PROTEIN DEDD"/>
    <property type="match status" value="1"/>
</dbReference>